<dbReference type="Pfam" id="PF13391">
    <property type="entry name" value="HNH_2"/>
    <property type="match status" value="1"/>
</dbReference>
<accession>A0A166YUE2</accession>
<evidence type="ECO:0000256" key="1">
    <source>
        <dbReference type="SAM" id="MobiDB-lite"/>
    </source>
</evidence>
<comment type="caution">
    <text evidence="3">The sequence shown here is derived from an EMBL/GenBank/DDBJ whole genome shotgun (WGS) entry which is preliminary data.</text>
</comment>
<organism evidence="3 4">
    <name type="scientific">Beauveria brongniartii RCEF 3172</name>
    <dbReference type="NCBI Taxonomy" id="1081107"/>
    <lineage>
        <taxon>Eukaryota</taxon>
        <taxon>Fungi</taxon>
        <taxon>Dikarya</taxon>
        <taxon>Ascomycota</taxon>
        <taxon>Pezizomycotina</taxon>
        <taxon>Sordariomycetes</taxon>
        <taxon>Hypocreomycetidae</taxon>
        <taxon>Hypocreales</taxon>
        <taxon>Cordycipitaceae</taxon>
        <taxon>Beauveria</taxon>
        <taxon>Beauveria brongniartii</taxon>
    </lineage>
</organism>
<dbReference type="Proteomes" id="UP000076863">
    <property type="component" value="Unassembled WGS sequence"/>
</dbReference>
<name>A0A166YUE2_9HYPO</name>
<dbReference type="AlphaFoldDB" id="A0A166YUE2"/>
<feature type="domain" description="HNH nuclease" evidence="2">
    <location>
        <begin position="281"/>
        <end position="358"/>
    </location>
</feature>
<evidence type="ECO:0000313" key="3">
    <source>
        <dbReference type="EMBL" id="OAA37262.1"/>
    </source>
</evidence>
<feature type="region of interest" description="Disordered" evidence="1">
    <location>
        <begin position="246"/>
        <end position="272"/>
    </location>
</feature>
<dbReference type="InterPro" id="IPR003615">
    <property type="entry name" value="HNH_nuc"/>
</dbReference>
<evidence type="ECO:0000313" key="4">
    <source>
        <dbReference type="Proteomes" id="UP000076863"/>
    </source>
</evidence>
<feature type="region of interest" description="Disordered" evidence="1">
    <location>
        <begin position="128"/>
        <end position="157"/>
    </location>
</feature>
<proteinExistence type="predicted"/>
<reference evidence="3 4" key="1">
    <citation type="journal article" date="2016" name="Genome Biol. Evol.">
        <title>Divergent and convergent evolution of fungal pathogenicity.</title>
        <authorList>
            <person name="Shang Y."/>
            <person name="Xiao G."/>
            <person name="Zheng P."/>
            <person name="Cen K."/>
            <person name="Zhan S."/>
            <person name="Wang C."/>
        </authorList>
    </citation>
    <scope>NUCLEOTIDE SEQUENCE [LARGE SCALE GENOMIC DNA]</scope>
    <source>
        <strain evidence="3 4">RCEF 3172</strain>
    </source>
</reference>
<dbReference type="EMBL" id="AZHA01000031">
    <property type="protein sequence ID" value="OAA37262.1"/>
    <property type="molecule type" value="Genomic_DNA"/>
</dbReference>
<dbReference type="OrthoDB" id="4869516at2759"/>
<feature type="region of interest" description="Disordered" evidence="1">
    <location>
        <begin position="172"/>
        <end position="228"/>
    </location>
</feature>
<feature type="compositionally biased region" description="Low complexity" evidence="1">
    <location>
        <begin position="181"/>
        <end position="193"/>
    </location>
</feature>
<protein>
    <recommendedName>
        <fullName evidence="2">HNH nuclease domain-containing protein</fullName>
    </recommendedName>
</protein>
<keyword evidence="4" id="KW-1185">Reference proteome</keyword>
<sequence length="523" mass="57962">MTQGASSSSVEPDGLYSRAAYVETPAIPDYLTLHDNTPAVQQIRDLYAANLWHFTKWHLALFYMSSKEDLAEWVRNPEAAREYGDTAQLFGILFTARRIPSLYKLPVDPAPPASAAVNLAPPSASITFDVPPGSSKTRHADQTIRDSLKRRSSVSSVTGTLKKKVTHLMKRSEIFQSWRQPSSSSEDFSPGPSTNTETEPSALTAPLDKGKRPMTRPAAAAAARVPHDTNKTSIAQIGEAARHKGSHGQLPATMHSSLVPPATHKRRRLGNETEERDCRECVVTRKGKAVDGAHIVPFAVNSTQAGLDYLPRALAIAERLLGKSLGQVRRVLCTLGGTDYHWNVITLTPYLHRLWNSYGLIGFRPRYIDAEQDKSGNVHYLATFTFHWLFKNNMNSSLPVPEQLSAHDCLLMVTESGKFSTEKDRIFETVYTPGRQPPNDLQRLEDGHICRVKFSDRKEAELMMVMLDLRWHASRLLCLSGAAGEDLLEPASDGDSDSDVCSNYGCPSFGARYFWGSDYDESA</sequence>
<evidence type="ECO:0000259" key="2">
    <source>
        <dbReference type="Pfam" id="PF13391"/>
    </source>
</evidence>
<feature type="compositionally biased region" description="Basic and acidic residues" evidence="1">
    <location>
        <begin position="138"/>
        <end position="149"/>
    </location>
</feature>
<gene>
    <name evidence="3" type="ORF">BBO_07644</name>
</gene>